<name>A0ACB8FZ42_9SAUR</name>
<proteinExistence type="predicted"/>
<dbReference type="EMBL" id="CM037626">
    <property type="protein sequence ID" value="KAH8012576.1"/>
    <property type="molecule type" value="Genomic_DNA"/>
</dbReference>
<organism evidence="1 2">
    <name type="scientific">Sphaerodactylus townsendi</name>
    <dbReference type="NCBI Taxonomy" id="933632"/>
    <lineage>
        <taxon>Eukaryota</taxon>
        <taxon>Metazoa</taxon>
        <taxon>Chordata</taxon>
        <taxon>Craniata</taxon>
        <taxon>Vertebrata</taxon>
        <taxon>Euteleostomi</taxon>
        <taxon>Lepidosauria</taxon>
        <taxon>Squamata</taxon>
        <taxon>Bifurcata</taxon>
        <taxon>Gekkota</taxon>
        <taxon>Sphaerodactylidae</taxon>
        <taxon>Sphaerodactylus</taxon>
    </lineage>
</organism>
<keyword evidence="2" id="KW-1185">Reference proteome</keyword>
<sequence>MWWFPSRPVHHDMDSACLLKPFGLALAPGRRRRGGGRDERGRPYAKVLQAQNLALMGNNFAFAHLAEDSS</sequence>
<protein>
    <submittedName>
        <fullName evidence="1">Uncharacterized protein</fullName>
    </submittedName>
</protein>
<accession>A0ACB8FZ42</accession>
<gene>
    <name evidence="1" type="ORF">K3G42_018768</name>
</gene>
<reference evidence="1" key="1">
    <citation type="submission" date="2021-08" db="EMBL/GenBank/DDBJ databases">
        <title>The first chromosome-level gecko genome reveals the dynamic sex chromosomes of Neotropical dwarf geckos (Sphaerodactylidae: Sphaerodactylus).</title>
        <authorList>
            <person name="Pinto B.J."/>
            <person name="Keating S.E."/>
            <person name="Gamble T."/>
        </authorList>
    </citation>
    <scope>NUCLEOTIDE SEQUENCE</scope>
    <source>
        <strain evidence="1">TG3544</strain>
    </source>
</reference>
<evidence type="ECO:0000313" key="2">
    <source>
        <dbReference type="Proteomes" id="UP000827872"/>
    </source>
</evidence>
<evidence type="ECO:0000313" key="1">
    <source>
        <dbReference type="EMBL" id="KAH8012576.1"/>
    </source>
</evidence>
<dbReference type="Proteomes" id="UP000827872">
    <property type="component" value="Linkage Group LG13"/>
</dbReference>
<comment type="caution">
    <text evidence="1">The sequence shown here is derived from an EMBL/GenBank/DDBJ whole genome shotgun (WGS) entry which is preliminary data.</text>
</comment>